<dbReference type="AlphaFoldDB" id="A0A7X1E4Y9"/>
<feature type="domain" description="Glycoside hydrolase family 29 N-terminal" evidence="7">
    <location>
        <begin position="35"/>
        <end position="330"/>
    </location>
</feature>
<dbReference type="InterPro" id="IPR016286">
    <property type="entry name" value="FUC_metazoa-typ"/>
</dbReference>
<dbReference type="GO" id="GO:0016139">
    <property type="term" value="P:glycoside catabolic process"/>
    <property type="evidence" value="ECO:0007669"/>
    <property type="project" value="TreeGrafter"/>
</dbReference>
<evidence type="ECO:0000256" key="1">
    <source>
        <dbReference type="ARBA" id="ARBA00004071"/>
    </source>
</evidence>
<dbReference type="InterPro" id="IPR000933">
    <property type="entry name" value="Glyco_hydro_29"/>
</dbReference>
<gene>
    <name evidence="8" type="ORF">H5P30_12610</name>
</gene>
<dbReference type="InterPro" id="IPR057739">
    <property type="entry name" value="Glyco_hydro_29_N"/>
</dbReference>
<keyword evidence="9" id="KW-1185">Reference proteome</keyword>
<evidence type="ECO:0000313" key="8">
    <source>
        <dbReference type="EMBL" id="MBC2602616.1"/>
    </source>
</evidence>
<dbReference type="PANTHER" id="PTHR10030">
    <property type="entry name" value="ALPHA-L-FUCOSIDASE"/>
    <property type="match status" value="1"/>
</dbReference>
<keyword evidence="6" id="KW-0326">Glycosidase</keyword>
<dbReference type="EC" id="3.2.1.51" evidence="3"/>
<accession>A0A7X1E4Y9</accession>
<dbReference type="SMART" id="SM00812">
    <property type="entry name" value="Alpha_L_fucos"/>
    <property type="match status" value="1"/>
</dbReference>
<name>A0A7X1E4Y9_9BACT</name>
<protein>
    <recommendedName>
        <fullName evidence="3">alpha-L-fucosidase</fullName>
        <ecNumber evidence="3">3.2.1.51</ecNumber>
    </recommendedName>
</protein>
<keyword evidence="4" id="KW-0732">Signal</keyword>
<comment type="caution">
    <text evidence="8">The sequence shown here is derived from an EMBL/GenBank/DDBJ whole genome shotgun (WGS) entry which is preliminary data.</text>
</comment>
<dbReference type="SUPFAM" id="SSF51445">
    <property type="entry name" value="(Trans)glycosidases"/>
    <property type="match status" value="1"/>
</dbReference>
<dbReference type="Proteomes" id="UP000525652">
    <property type="component" value="Unassembled WGS sequence"/>
</dbReference>
<evidence type="ECO:0000313" key="9">
    <source>
        <dbReference type="Proteomes" id="UP000525652"/>
    </source>
</evidence>
<sequence length="719" mass="80710">MKTDGITESESSGRNGYNLMETSFASADGLQNGVKAPWFDQARFGMFVHYGLYSIHGKGEWLMFHEKIRPAEYNQLADRFTASSFDADALVSLAKEAGAGYVVFGARHHDGFCLWDSNTTDFTTVRTAAKRDLIREYVEACARAGLRVGIYYSVMSWQWPAIFSGPLADPEGWENMVQETHAQVRELMTDYGQIDYLWYDGCVVPGMGEASIRSKYWRSEELNAMVRELQPGILINDRAARPEDVTTPEPHLTPAPTGRIWECCQTIGQSWGWRPNVGQEKSAKRLIQDLVFCARFGGNYLLNIGPLADGSFRPSEVERLEAIGDWMRVNRQSVCDSERTPYTESEHLIGSVTCREHCLYFHLEEWPCERAVIAGIDVDVRSVELLGSDVKLDFDRSPDGCVRILGLPVDEPIRSLAVLKVELERTLSGSTPPSLLVEADTGRNLPAEGKVHNVDDWQMKRSQKLEFFVPARGVYDLDLGVISNVGQELDLHLDSDSSTTKLPIRFCNYPDTLHLKGKVLNGGVHHLAVSGEDADFGVYLWRAQPLWKMLTAENWSVVGPFPTEFRPQGEISQVRDALTAVHPPERGEIPVDWRACESQASDESVNFSHLCGTDDMGVCYARTYVTAPEACEISILMGCDWWANLIVNGRQVSSKRSEEECAQDGAWFNGWKPIEAKIELEPGENELLVKCHPGSADNWFVFYLNNPGDLVEHRWSTKD</sequence>
<dbReference type="GO" id="GO:0004560">
    <property type="term" value="F:alpha-L-fucosidase activity"/>
    <property type="evidence" value="ECO:0007669"/>
    <property type="project" value="InterPro"/>
</dbReference>
<comment type="function">
    <text evidence="1">Alpha-L-fucosidase is responsible for hydrolyzing the alpha-1,6-linked fucose joined to the reducing-end N-acetylglucosamine of the carbohydrate moieties of glycoproteins.</text>
</comment>
<evidence type="ECO:0000256" key="2">
    <source>
        <dbReference type="ARBA" id="ARBA00007951"/>
    </source>
</evidence>
<evidence type="ECO:0000256" key="5">
    <source>
        <dbReference type="ARBA" id="ARBA00022801"/>
    </source>
</evidence>
<proteinExistence type="inferred from homology"/>
<evidence type="ECO:0000256" key="6">
    <source>
        <dbReference type="ARBA" id="ARBA00023295"/>
    </source>
</evidence>
<keyword evidence="5" id="KW-0378">Hydrolase</keyword>
<evidence type="ECO:0000259" key="7">
    <source>
        <dbReference type="Pfam" id="PF01120"/>
    </source>
</evidence>
<dbReference type="EMBL" id="JACHVA010000101">
    <property type="protein sequence ID" value="MBC2602616.1"/>
    <property type="molecule type" value="Genomic_DNA"/>
</dbReference>
<dbReference type="Pfam" id="PF01120">
    <property type="entry name" value="Alpha_L_fucos"/>
    <property type="match status" value="1"/>
</dbReference>
<evidence type="ECO:0000256" key="4">
    <source>
        <dbReference type="ARBA" id="ARBA00022729"/>
    </source>
</evidence>
<reference evidence="8 9" key="1">
    <citation type="submission" date="2020-07" db="EMBL/GenBank/DDBJ databases">
        <authorList>
            <person name="Feng X."/>
        </authorList>
    </citation>
    <scope>NUCLEOTIDE SEQUENCE [LARGE SCALE GENOMIC DNA]</scope>
    <source>
        <strain evidence="8 9">JCM14086</strain>
    </source>
</reference>
<dbReference type="PRINTS" id="PR00741">
    <property type="entry name" value="GLHYDRLASE29"/>
</dbReference>
<dbReference type="PANTHER" id="PTHR10030:SF37">
    <property type="entry name" value="ALPHA-L-FUCOSIDASE-RELATED"/>
    <property type="match status" value="1"/>
</dbReference>
<dbReference type="InterPro" id="IPR017853">
    <property type="entry name" value="GH"/>
</dbReference>
<dbReference type="Gene3D" id="3.20.20.80">
    <property type="entry name" value="Glycosidases"/>
    <property type="match status" value="1"/>
</dbReference>
<comment type="similarity">
    <text evidence="2">Belongs to the glycosyl hydrolase 29 family.</text>
</comment>
<dbReference type="GO" id="GO:0005764">
    <property type="term" value="C:lysosome"/>
    <property type="evidence" value="ECO:0007669"/>
    <property type="project" value="TreeGrafter"/>
</dbReference>
<organism evidence="8 9">
    <name type="scientific">Puniceicoccus vermicola</name>
    <dbReference type="NCBI Taxonomy" id="388746"/>
    <lineage>
        <taxon>Bacteria</taxon>
        <taxon>Pseudomonadati</taxon>
        <taxon>Verrucomicrobiota</taxon>
        <taxon>Opitutia</taxon>
        <taxon>Puniceicoccales</taxon>
        <taxon>Puniceicoccaceae</taxon>
        <taxon>Puniceicoccus</taxon>
    </lineage>
</organism>
<dbReference type="GO" id="GO:0006004">
    <property type="term" value="P:fucose metabolic process"/>
    <property type="evidence" value="ECO:0007669"/>
    <property type="project" value="InterPro"/>
</dbReference>
<dbReference type="RefSeq" id="WP_185693282.1">
    <property type="nucleotide sequence ID" value="NZ_JACHVA010000101.1"/>
</dbReference>
<evidence type="ECO:0000256" key="3">
    <source>
        <dbReference type="ARBA" id="ARBA00012662"/>
    </source>
</evidence>